<evidence type="ECO:0000313" key="1">
    <source>
        <dbReference type="EMBL" id="CAM9843619.1"/>
    </source>
</evidence>
<proteinExistence type="predicted"/>
<accession>A0AC59YNB0</accession>
<organism evidence="1 2">
    <name type="scientific">Rangifer tarandus platyrhynchus</name>
    <name type="common">Svalbard reindeer</name>
    <dbReference type="NCBI Taxonomy" id="3082113"/>
    <lineage>
        <taxon>Eukaryota</taxon>
        <taxon>Metazoa</taxon>
        <taxon>Chordata</taxon>
        <taxon>Craniata</taxon>
        <taxon>Vertebrata</taxon>
        <taxon>Euteleostomi</taxon>
        <taxon>Mammalia</taxon>
        <taxon>Eutheria</taxon>
        <taxon>Laurasiatheria</taxon>
        <taxon>Artiodactyla</taxon>
        <taxon>Ruminantia</taxon>
        <taxon>Pecora</taxon>
        <taxon>Cervidae</taxon>
        <taxon>Odocoileinae</taxon>
        <taxon>Rangifer</taxon>
    </lineage>
</organism>
<reference evidence="1" key="2">
    <citation type="submission" date="2025-03" db="EMBL/GenBank/DDBJ databases">
        <authorList>
            <consortium name="ELIXIR-Norway"/>
            <consortium name="Elixir Norway"/>
        </authorList>
    </citation>
    <scope>NUCLEOTIDE SEQUENCE</scope>
</reference>
<dbReference type="Proteomes" id="UP001162501">
    <property type="component" value="Chromosome 19"/>
</dbReference>
<name>A0AC59YNB0_RANTA</name>
<dbReference type="EMBL" id="OX596103">
    <property type="protein sequence ID" value="CAM9843619.1"/>
    <property type="molecule type" value="Genomic_DNA"/>
</dbReference>
<protein>
    <submittedName>
        <fullName evidence="1">Uncharacterized protein</fullName>
    </submittedName>
</protein>
<gene>
    <name evidence="1" type="ORF">MRATA1EN22A_LOCUS8242</name>
</gene>
<evidence type="ECO:0000313" key="2">
    <source>
        <dbReference type="Proteomes" id="UP001162501"/>
    </source>
</evidence>
<reference evidence="1" key="1">
    <citation type="submission" date="2023-05" db="EMBL/GenBank/DDBJ databases">
        <authorList>
            <consortium name="ELIXIR-Norway"/>
        </authorList>
    </citation>
    <scope>NUCLEOTIDE SEQUENCE</scope>
</reference>
<sequence>MQLKEGPCLVLMGEDDMTDSLRDYTNLPKAAVLLTILDMSSWAKYVMDMEEITPAFVEAFVNDFLPEKLKPEPI</sequence>